<reference evidence="1 2" key="1">
    <citation type="submission" date="2017-11" db="EMBL/GenBank/DDBJ databases">
        <title>Draft Genome Sequence of Sporolactobacillus inulinus NBRC 111894 Isolated from Koso, a Japanese Sugar-Vegetable Fermented Beverage.</title>
        <authorList>
            <person name="Chiou T.Y."/>
            <person name="Oshima K."/>
            <person name="Suda W."/>
            <person name="Hattori M."/>
            <person name="Takahashi T."/>
        </authorList>
    </citation>
    <scope>NUCLEOTIDE SEQUENCE [LARGE SCALE GENOMIC DNA]</scope>
    <source>
        <strain evidence="1 2">NBRC111894</strain>
    </source>
</reference>
<dbReference type="AlphaFoldDB" id="A0A4Y1ZIE0"/>
<accession>A0A4Y1ZIE0</accession>
<protein>
    <submittedName>
        <fullName evidence="1">Uncharacterized protein</fullName>
    </submittedName>
</protein>
<comment type="caution">
    <text evidence="1">The sequence shown here is derived from an EMBL/GenBank/DDBJ whole genome shotgun (WGS) entry which is preliminary data.</text>
</comment>
<dbReference type="RefSeq" id="WP_262393486.1">
    <property type="nucleotide sequence ID" value="NZ_BEXB01000057.1"/>
</dbReference>
<evidence type="ECO:0000313" key="2">
    <source>
        <dbReference type="Proteomes" id="UP000319716"/>
    </source>
</evidence>
<gene>
    <name evidence="1" type="ORF">NBRC111894_4248</name>
</gene>
<evidence type="ECO:0000313" key="1">
    <source>
        <dbReference type="EMBL" id="GAY78694.1"/>
    </source>
</evidence>
<dbReference type="EMBL" id="BEXB01000057">
    <property type="protein sequence ID" value="GAY78694.1"/>
    <property type="molecule type" value="Genomic_DNA"/>
</dbReference>
<sequence>MNWIDEQQSEFKTKNCIPIILGIKIYDKSFKIYYQALEDFFSLIPTIMNIKKGTWVKEKGSS</sequence>
<dbReference type="Proteomes" id="UP000319716">
    <property type="component" value="Unassembled WGS sequence"/>
</dbReference>
<proteinExistence type="predicted"/>
<organism evidence="1 2">
    <name type="scientific">Sporolactobacillus inulinus</name>
    <dbReference type="NCBI Taxonomy" id="2078"/>
    <lineage>
        <taxon>Bacteria</taxon>
        <taxon>Bacillati</taxon>
        <taxon>Bacillota</taxon>
        <taxon>Bacilli</taxon>
        <taxon>Bacillales</taxon>
        <taxon>Sporolactobacillaceae</taxon>
        <taxon>Sporolactobacillus</taxon>
    </lineage>
</organism>
<name>A0A4Y1ZIE0_9BACL</name>